<gene>
    <name evidence="2" type="ORF">F2Q68_00043326</name>
</gene>
<proteinExistence type="predicted"/>
<feature type="region of interest" description="Disordered" evidence="1">
    <location>
        <begin position="1"/>
        <end position="26"/>
    </location>
</feature>
<organism evidence="2 3">
    <name type="scientific">Brassica cretica</name>
    <name type="common">Mustard</name>
    <dbReference type="NCBI Taxonomy" id="69181"/>
    <lineage>
        <taxon>Eukaryota</taxon>
        <taxon>Viridiplantae</taxon>
        <taxon>Streptophyta</taxon>
        <taxon>Embryophyta</taxon>
        <taxon>Tracheophyta</taxon>
        <taxon>Spermatophyta</taxon>
        <taxon>Magnoliopsida</taxon>
        <taxon>eudicotyledons</taxon>
        <taxon>Gunneridae</taxon>
        <taxon>Pentapetalae</taxon>
        <taxon>rosids</taxon>
        <taxon>malvids</taxon>
        <taxon>Brassicales</taxon>
        <taxon>Brassicaceae</taxon>
        <taxon>Brassiceae</taxon>
        <taxon>Brassica</taxon>
    </lineage>
</organism>
<reference evidence="2" key="1">
    <citation type="submission" date="2019-12" db="EMBL/GenBank/DDBJ databases">
        <title>Genome sequencing and annotation of Brassica cretica.</title>
        <authorList>
            <person name="Studholme D.J."/>
            <person name="Sarris P.F."/>
        </authorList>
    </citation>
    <scope>NUCLEOTIDE SEQUENCE</scope>
    <source>
        <strain evidence="2">PFS-001/15</strain>
        <tissue evidence="2">Leaf</tissue>
    </source>
</reference>
<name>A0A8S9LJS2_BRACR</name>
<evidence type="ECO:0000313" key="2">
    <source>
        <dbReference type="EMBL" id="KAF2607754.1"/>
    </source>
</evidence>
<evidence type="ECO:0000313" key="3">
    <source>
        <dbReference type="Proteomes" id="UP000712281"/>
    </source>
</evidence>
<accession>A0A8S9LJS2</accession>
<dbReference type="AlphaFoldDB" id="A0A8S9LJS2"/>
<dbReference type="EMBL" id="QGKW02000276">
    <property type="protein sequence ID" value="KAF2607754.1"/>
    <property type="molecule type" value="Genomic_DNA"/>
</dbReference>
<sequence length="71" mass="8533">MLDTRARSESDHDERDLERMKESEVGVKERHRIGNLRNSFFVLRAVSTDKDFVDRRRLVSQRVQSKEEEKE</sequence>
<dbReference type="Proteomes" id="UP000712281">
    <property type="component" value="Unassembled WGS sequence"/>
</dbReference>
<evidence type="ECO:0000256" key="1">
    <source>
        <dbReference type="SAM" id="MobiDB-lite"/>
    </source>
</evidence>
<comment type="caution">
    <text evidence="2">The sequence shown here is derived from an EMBL/GenBank/DDBJ whole genome shotgun (WGS) entry which is preliminary data.</text>
</comment>
<protein>
    <submittedName>
        <fullName evidence="2">Uncharacterized protein</fullName>
    </submittedName>
</protein>